<accession>A0ACB6QSD0</accession>
<reference evidence="1" key="1">
    <citation type="journal article" date="2020" name="Stud. Mycol.">
        <title>101 Dothideomycetes genomes: a test case for predicting lifestyles and emergence of pathogens.</title>
        <authorList>
            <person name="Haridas S."/>
            <person name="Albert R."/>
            <person name="Binder M."/>
            <person name="Bloem J."/>
            <person name="Labutti K."/>
            <person name="Salamov A."/>
            <person name="Andreopoulos B."/>
            <person name="Baker S."/>
            <person name="Barry K."/>
            <person name="Bills G."/>
            <person name="Bluhm B."/>
            <person name="Cannon C."/>
            <person name="Castanera R."/>
            <person name="Culley D."/>
            <person name="Daum C."/>
            <person name="Ezra D."/>
            <person name="Gonzalez J."/>
            <person name="Henrissat B."/>
            <person name="Kuo A."/>
            <person name="Liang C."/>
            <person name="Lipzen A."/>
            <person name="Lutzoni F."/>
            <person name="Magnuson J."/>
            <person name="Mondo S."/>
            <person name="Nolan M."/>
            <person name="Ohm R."/>
            <person name="Pangilinan J."/>
            <person name="Park H.-J."/>
            <person name="Ramirez L."/>
            <person name="Alfaro M."/>
            <person name="Sun H."/>
            <person name="Tritt A."/>
            <person name="Yoshinaga Y."/>
            <person name="Zwiers L.-H."/>
            <person name="Turgeon B."/>
            <person name="Goodwin S."/>
            <person name="Spatafora J."/>
            <person name="Crous P."/>
            <person name="Grigoriev I."/>
        </authorList>
    </citation>
    <scope>NUCLEOTIDE SEQUENCE</scope>
    <source>
        <strain evidence="1">ATCC 200398</strain>
    </source>
</reference>
<organism evidence="1 2">
    <name type="scientific">Lindgomyces ingoldianus</name>
    <dbReference type="NCBI Taxonomy" id="673940"/>
    <lineage>
        <taxon>Eukaryota</taxon>
        <taxon>Fungi</taxon>
        <taxon>Dikarya</taxon>
        <taxon>Ascomycota</taxon>
        <taxon>Pezizomycotina</taxon>
        <taxon>Dothideomycetes</taxon>
        <taxon>Pleosporomycetidae</taxon>
        <taxon>Pleosporales</taxon>
        <taxon>Lindgomycetaceae</taxon>
        <taxon>Lindgomyces</taxon>
    </lineage>
</organism>
<evidence type="ECO:0000313" key="1">
    <source>
        <dbReference type="EMBL" id="KAF2469914.1"/>
    </source>
</evidence>
<dbReference type="Proteomes" id="UP000799755">
    <property type="component" value="Unassembled WGS sequence"/>
</dbReference>
<protein>
    <submittedName>
        <fullName evidence="1">Uncharacterized protein</fullName>
    </submittedName>
</protein>
<evidence type="ECO:0000313" key="2">
    <source>
        <dbReference type="Proteomes" id="UP000799755"/>
    </source>
</evidence>
<comment type="caution">
    <text evidence="1">The sequence shown here is derived from an EMBL/GenBank/DDBJ whole genome shotgun (WGS) entry which is preliminary data.</text>
</comment>
<keyword evidence="2" id="KW-1185">Reference proteome</keyword>
<name>A0ACB6QSD0_9PLEO</name>
<dbReference type="EMBL" id="MU003510">
    <property type="protein sequence ID" value="KAF2469914.1"/>
    <property type="molecule type" value="Genomic_DNA"/>
</dbReference>
<gene>
    <name evidence="1" type="ORF">BDR25DRAFT_40685</name>
</gene>
<proteinExistence type="predicted"/>
<sequence>MLVTMFLQFVVGLSVLGWSLAAPPLTTITPSPPLPSICGVLSYEPACPTGYACQPIARFCTQLEPDELCGTCSPISTTTTATCPSGYTRDYRYGCRPTTTATSSKSTLTCPPGYTADYRGYSYCRATVPATALPETRTTPCAQGMTPDYRGFCRSTTPTPTSTIHTCSPGWTTDYRGLCKPTPTPTDDCVSGSYQDYRGMCRSFTHTFTPSVTPIEKRQVTCSPGWTTNYRGYCFLIPSTSAPPTTPSKQPVTCGPGSTSNYRGVCFPIPSPTATMETQATTEGPSLKCDTRHDPDCPVGMRCVAVEKCPPYSPFCEGVCVGKTGVNPGGPMQTD</sequence>